<feature type="domain" description="ABC transporter" evidence="8">
    <location>
        <begin position="4"/>
        <end position="241"/>
    </location>
</feature>
<keyword evidence="5 9" id="KW-0067">ATP-binding</keyword>
<dbReference type="PROSITE" id="PS50893">
    <property type="entry name" value="ABC_TRANSPORTER_2"/>
    <property type="match status" value="1"/>
</dbReference>
<dbReference type="PANTHER" id="PTHR42788:SF17">
    <property type="entry name" value="ALIPHATIC SULFONATES IMPORT ATP-BINDING PROTEIN SSUB"/>
    <property type="match status" value="1"/>
</dbReference>
<proteinExistence type="inferred from homology"/>
<geneLocation type="plasmid" evidence="9">
    <name>unnamed3</name>
</geneLocation>
<dbReference type="InterPro" id="IPR003439">
    <property type="entry name" value="ABC_transporter-like_ATP-bd"/>
</dbReference>
<evidence type="ECO:0000313" key="9">
    <source>
        <dbReference type="EMBL" id="XCC97571.1"/>
    </source>
</evidence>
<dbReference type="Gene3D" id="3.40.50.300">
    <property type="entry name" value="P-loop containing nucleotide triphosphate hydrolases"/>
    <property type="match status" value="1"/>
</dbReference>
<protein>
    <submittedName>
        <fullName evidence="9">ABC transporter ATP-binding protein</fullName>
    </submittedName>
</protein>
<dbReference type="SMART" id="SM00382">
    <property type="entry name" value="AAA"/>
    <property type="match status" value="1"/>
</dbReference>
<dbReference type="CDD" id="cd03293">
    <property type="entry name" value="ABC_NrtD_SsuB_transporters"/>
    <property type="match status" value="1"/>
</dbReference>
<gene>
    <name evidence="9" type="ORF">PVT71_26440</name>
</gene>
<evidence type="ECO:0000256" key="3">
    <source>
        <dbReference type="ARBA" id="ARBA00022475"/>
    </source>
</evidence>
<dbReference type="InterPro" id="IPR017871">
    <property type="entry name" value="ABC_transporter-like_CS"/>
</dbReference>
<dbReference type="GO" id="GO:0005524">
    <property type="term" value="F:ATP binding"/>
    <property type="evidence" value="ECO:0007669"/>
    <property type="project" value="UniProtKB-KW"/>
</dbReference>
<keyword evidence="6" id="KW-1278">Translocase</keyword>
<dbReference type="InterPro" id="IPR003593">
    <property type="entry name" value="AAA+_ATPase"/>
</dbReference>
<evidence type="ECO:0000256" key="1">
    <source>
        <dbReference type="ARBA" id="ARBA00005417"/>
    </source>
</evidence>
<dbReference type="Pfam" id="PF00005">
    <property type="entry name" value="ABC_tran"/>
    <property type="match status" value="1"/>
</dbReference>
<dbReference type="RefSeq" id="WP_353476460.1">
    <property type="nucleotide sequence ID" value="NZ_CP123388.1"/>
</dbReference>
<keyword evidence="4" id="KW-0547">Nucleotide-binding</keyword>
<evidence type="ECO:0000256" key="4">
    <source>
        <dbReference type="ARBA" id="ARBA00022741"/>
    </source>
</evidence>
<dbReference type="AlphaFoldDB" id="A0AAU8ARN8"/>
<dbReference type="PROSITE" id="PS00211">
    <property type="entry name" value="ABC_TRANSPORTER_1"/>
    <property type="match status" value="1"/>
</dbReference>
<keyword evidence="3" id="KW-1003">Cell membrane</keyword>
<dbReference type="EMBL" id="CP123388">
    <property type="protein sequence ID" value="XCC97571.1"/>
    <property type="molecule type" value="Genomic_DNA"/>
</dbReference>
<keyword evidence="2" id="KW-0813">Transport</keyword>
<dbReference type="PANTHER" id="PTHR42788">
    <property type="entry name" value="TAURINE IMPORT ATP-BINDING PROTEIN-RELATED"/>
    <property type="match status" value="1"/>
</dbReference>
<comment type="similarity">
    <text evidence="1">Belongs to the ABC transporter superfamily.</text>
</comment>
<evidence type="ECO:0000256" key="2">
    <source>
        <dbReference type="ARBA" id="ARBA00022448"/>
    </source>
</evidence>
<evidence type="ECO:0000256" key="5">
    <source>
        <dbReference type="ARBA" id="ARBA00022840"/>
    </source>
</evidence>
<dbReference type="GO" id="GO:0016887">
    <property type="term" value="F:ATP hydrolysis activity"/>
    <property type="evidence" value="ECO:0007669"/>
    <property type="project" value="InterPro"/>
</dbReference>
<evidence type="ECO:0000256" key="7">
    <source>
        <dbReference type="ARBA" id="ARBA00023136"/>
    </source>
</evidence>
<keyword evidence="9" id="KW-0614">Plasmid</keyword>
<evidence type="ECO:0000256" key="6">
    <source>
        <dbReference type="ARBA" id="ARBA00022967"/>
    </source>
</evidence>
<keyword evidence="7" id="KW-0472">Membrane</keyword>
<reference evidence="9" key="1">
    <citation type="submission" date="2023-02" db="EMBL/GenBank/DDBJ databases">
        <title>Description and genomic characterization of Salipiger bruguierae sp. nov., isolated from the sediment of mangrove plant Bruguiera sexangula.</title>
        <authorList>
            <person name="Long M."/>
        </authorList>
    </citation>
    <scope>NUCLEOTIDE SEQUENCE</scope>
    <source>
        <strain evidence="9">H15</strain>
        <plasmid evidence="9">unnamed3</plasmid>
    </source>
</reference>
<accession>A0AAU8ARN8</accession>
<organism evidence="9">
    <name type="scientific">Alloyangia sp. H15</name>
    <dbReference type="NCBI Taxonomy" id="3029062"/>
    <lineage>
        <taxon>Bacteria</taxon>
        <taxon>Pseudomonadati</taxon>
        <taxon>Pseudomonadota</taxon>
        <taxon>Alphaproteobacteria</taxon>
        <taxon>Rhodobacterales</taxon>
        <taxon>Roseobacteraceae</taxon>
        <taxon>Alloyangia</taxon>
    </lineage>
</organism>
<dbReference type="InterPro" id="IPR050166">
    <property type="entry name" value="ABC_transporter_ATP-bind"/>
</dbReference>
<sequence length="253" mass="27732">MAVITFENVSKSYGETVVLENIDLTIDDNEFLAVVGPSGAGKTTLLRLLLSQELPSSGRIAIDGVPIATEPMPDRGIVFQRYSVLPHRTVIGNVMTGPEWQAAPLLGRLFGSARAELRERAQAMLDRVGLGGHAALYPAQLSGGQQQRLAIAQALMTRPKVLLLDEPFGALDPGTRRAMHALVLELWEEHQMTVVMVTHDLSEAFHLGTRVIAVDKRRHDPHAPHRFGSIVTSDFDAKPRLARTLRREESAAL</sequence>
<dbReference type="InterPro" id="IPR027417">
    <property type="entry name" value="P-loop_NTPase"/>
</dbReference>
<evidence type="ECO:0000259" key="8">
    <source>
        <dbReference type="PROSITE" id="PS50893"/>
    </source>
</evidence>
<name>A0AAU8ARN8_9RHOB</name>
<dbReference type="SUPFAM" id="SSF52540">
    <property type="entry name" value="P-loop containing nucleoside triphosphate hydrolases"/>
    <property type="match status" value="1"/>
</dbReference>